<keyword evidence="4" id="KW-0378">Hydrolase</keyword>
<evidence type="ECO:0000256" key="5">
    <source>
        <dbReference type="ARBA" id="ARBA00022839"/>
    </source>
</evidence>
<feature type="compositionally biased region" description="Basic and acidic residues" evidence="6">
    <location>
        <begin position="175"/>
        <end position="196"/>
    </location>
</feature>
<keyword evidence="9" id="KW-1185">Reference proteome</keyword>
<dbReference type="InterPro" id="IPR027073">
    <property type="entry name" value="5_3_exoribonuclease"/>
</dbReference>
<keyword evidence="2" id="KW-0507">mRNA processing</keyword>
<dbReference type="FunFam" id="1.25.40.1050:FF:000002">
    <property type="entry name" value="5'-3' exoribonuclease"/>
    <property type="match status" value="1"/>
</dbReference>
<dbReference type="GO" id="GO:0000956">
    <property type="term" value="P:nuclear-transcribed mRNA catabolic process"/>
    <property type="evidence" value="ECO:0007669"/>
    <property type="project" value="TreeGrafter"/>
</dbReference>
<reference evidence="9" key="2">
    <citation type="journal article" date="2017" name="J. Anim. Genet.">
        <title>Multiple reference genome sequences of hot pepper reveal the massive evolution of plant disease resistance genes by retroduplication.</title>
        <authorList>
            <person name="Kim S."/>
            <person name="Park J."/>
            <person name="Yeom S.-I."/>
            <person name="Kim Y.-M."/>
            <person name="Seo E."/>
            <person name="Kim K.-T."/>
            <person name="Kim M.-S."/>
            <person name="Lee J.M."/>
            <person name="Cheong K."/>
            <person name="Shin H.-S."/>
            <person name="Kim S.-B."/>
            <person name="Han K."/>
            <person name="Lee J."/>
            <person name="Park M."/>
            <person name="Lee H.-A."/>
            <person name="Lee H.-Y."/>
            <person name="Lee Y."/>
            <person name="Oh S."/>
            <person name="Lee J.H."/>
            <person name="Choi E."/>
            <person name="Choi E."/>
            <person name="Lee S.E."/>
            <person name="Jeon J."/>
            <person name="Kim H."/>
            <person name="Choi G."/>
            <person name="Song H."/>
            <person name="Lee J."/>
            <person name="Lee S.-C."/>
            <person name="Kwon J.-K."/>
            <person name="Lee H.-Y."/>
            <person name="Koo N."/>
            <person name="Hong Y."/>
            <person name="Kim R.W."/>
            <person name="Kang W.-H."/>
            <person name="Huh J.H."/>
            <person name="Kang B.-C."/>
            <person name="Yang T.-J."/>
            <person name="Lee Y.-H."/>
            <person name="Bennetzen J.L."/>
            <person name="Choi D."/>
        </authorList>
    </citation>
    <scope>NUCLEOTIDE SEQUENCE [LARGE SCALE GENOMIC DNA]</scope>
    <source>
        <strain evidence="9">cv. PBC81</strain>
    </source>
</reference>
<dbReference type="AlphaFoldDB" id="A0A2G2VGT8"/>
<dbReference type="Pfam" id="PF17846">
    <property type="entry name" value="XRN_M"/>
    <property type="match status" value="1"/>
</dbReference>
<sequence length="333" mass="37244">MEFNVIPENDMEADMGFYPYHYAPFASDLKGLADLEITFFPGEPFKPFDQLMGVLPAASANALPEKYRMLMMDPSSPISDFYPTDFELDMNGKRFAWQAVVKLPFIDEKKLLAETKKLEDTLTVIVRQCSVSEDSNCLVKKQTKQTTMGDEDTYVARTGLLCRQTRLDTTPVRTPARDSSRIRSHESGDVDQHQEESWLRYRKGETGEGRKSATVIVVAGERVVAGGRVIVARISMWKKEKSNLCLWVVFDERVVTGESVIIAGISMGRKSRMLRSGGGRRNFAGMLTVGGPIFLKINYIKKVNLIYADLQLLDPNSSQVAGTIARYSASALD</sequence>
<name>A0A2G2VGT8_CAPBA</name>
<evidence type="ECO:0000256" key="2">
    <source>
        <dbReference type="ARBA" id="ARBA00022664"/>
    </source>
</evidence>
<proteinExistence type="inferred from homology"/>
<dbReference type="GO" id="GO:0003723">
    <property type="term" value="F:RNA binding"/>
    <property type="evidence" value="ECO:0007669"/>
    <property type="project" value="TreeGrafter"/>
</dbReference>
<dbReference type="GO" id="GO:0004534">
    <property type="term" value="F:5'-3' RNA exonuclease activity"/>
    <property type="evidence" value="ECO:0007669"/>
    <property type="project" value="TreeGrafter"/>
</dbReference>
<protein>
    <submittedName>
        <fullName evidence="8">5'-3' exoribonuclease 4</fullName>
    </submittedName>
</protein>
<evidence type="ECO:0000313" key="8">
    <source>
        <dbReference type="EMBL" id="PHT32159.1"/>
    </source>
</evidence>
<accession>A0A2G2VGT8</accession>
<dbReference type="PANTHER" id="PTHR12341:SF74">
    <property type="entry name" value="5'-3' EXORIBONUCLEASE 4"/>
    <property type="match status" value="1"/>
</dbReference>
<dbReference type="EMBL" id="MLFT02000012">
    <property type="protein sequence ID" value="PHT32159.1"/>
    <property type="molecule type" value="Genomic_DNA"/>
</dbReference>
<evidence type="ECO:0000259" key="7">
    <source>
        <dbReference type="Pfam" id="PF17846"/>
    </source>
</evidence>
<feature type="domain" description="Xrn1 helical" evidence="7">
    <location>
        <begin position="17"/>
        <end position="146"/>
    </location>
</feature>
<keyword evidence="5" id="KW-0269">Exonuclease</keyword>
<evidence type="ECO:0000256" key="4">
    <source>
        <dbReference type="ARBA" id="ARBA00022801"/>
    </source>
</evidence>
<evidence type="ECO:0000313" key="9">
    <source>
        <dbReference type="Proteomes" id="UP000224567"/>
    </source>
</evidence>
<comment type="similarity">
    <text evidence="1">Belongs to the 5'-3' exonuclease family. XRN2/RAT1 subfamily.</text>
</comment>
<dbReference type="InterPro" id="IPR041412">
    <property type="entry name" value="Xrn1_helical"/>
</dbReference>
<dbReference type="Gene3D" id="1.25.40.1050">
    <property type="match status" value="1"/>
</dbReference>
<dbReference type="GO" id="GO:0006397">
    <property type="term" value="P:mRNA processing"/>
    <property type="evidence" value="ECO:0007669"/>
    <property type="project" value="UniProtKB-KW"/>
</dbReference>
<dbReference type="OrthoDB" id="1744387at2759"/>
<evidence type="ECO:0000256" key="1">
    <source>
        <dbReference type="ARBA" id="ARBA00006994"/>
    </source>
</evidence>
<feature type="region of interest" description="Disordered" evidence="6">
    <location>
        <begin position="170"/>
        <end position="196"/>
    </location>
</feature>
<dbReference type="GO" id="GO:0005634">
    <property type="term" value="C:nucleus"/>
    <property type="evidence" value="ECO:0007669"/>
    <property type="project" value="TreeGrafter"/>
</dbReference>
<reference evidence="8 9" key="1">
    <citation type="journal article" date="2017" name="Genome Biol.">
        <title>New reference genome sequences of hot pepper reveal the massive evolution of plant disease-resistance genes by retroduplication.</title>
        <authorList>
            <person name="Kim S."/>
            <person name="Park J."/>
            <person name="Yeom S.I."/>
            <person name="Kim Y.M."/>
            <person name="Seo E."/>
            <person name="Kim K.T."/>
            <person name="Kim M.S."/>
            <person name="Lee J.M."/>
            <person name="Cheong K."/>
            <person name="Shin H.S."/>
            <person name="Kim S.B."/>
            <person name="Han K."/>
            <person name="Lee J."/>
            <person name="Park M."/>
            <person name="Lee H.A."/>
            <person name="Lee H.Y."/>
            <person name="Lee Y."/>
            <person name="Oh S."/>
            <person name="Lee J.H."/>
            <person name="Choi E."/>
            <person name="Choi E."/>
            <person name="Lee S.E."/>
            <person name="Jeon J."/>
            <person name="Kim H."/>
            <person name="Choi G."/>
            <person name="Song H."/>
            <person name="Lee J."/>
            <person name="Lee S.C."/>
            <person name="Kwon J.K."/>
            <person name="Lee H.Y."/>
            <person name="Koo N."/>
            <person name="Hong Y."/>
            <person name="Kim R.W."/>
            <person name="Kang W.H."/>
            <person name="Huh J.H."/>
            <person name="Kang B.C."/>
            <person name="Yang T.J."/>
            <person name="Lee Y.H."/>
            <person name="Bennetzen J.L."/>
            <person name="Choi D."/>
        </authorList>
    </citation>
    <scope>NUCLEOTIDE SEQUENCE [LARGE SCALE GENOMIC DNA]</scope>
    <source>
        <strain evidence="9">cv. PBC81</strain>
    </source>
</reference>
<keyword evidence="3" id="KW-0540">Nuclease</keyword>
<evidence type="ECO:0000256" key="6">
    <source>
        <dbReference type="SAM" id="MobiDB-lite"/>
    </source>
</evidence>
<organism evidence="8 9">
    <name type="scientific">Capsicum baccatum</name>
    <name type="common">Peruvian pepper</name>
    <dbReference type="NCBI Taxonomy" id="33114"/>
    <lineage>
        <taxon>Eukaryota</taxon>
        <taxon>Viridiplantae</taxon>
        <taxon>Streptophyta</taxon>
        <taxon>Embryophyta</taxon>
        <taxon>Tracheophyta</taxon>
        <taxon>Spermatophyta</taxon>
        <taxon>Magnoliopsida</taxon>
        <taxon>eudicotyledons</taxon>
        <taxon>Gunneridae</taxon>
        <taxon>Pentapetalae</taxon>
        <taxon>asterids</taxon>
        <taxon>lamiids</taxon>
        <taxon>Solanales</taxon>
        <taxon>Solanaceae</taxon>
        <taxon>Solanoideae</taxon>
        <taxon>Capsiceae</taxon>
        <taxon>Capsicum</taxon>
    </lineage>
</organism>
<dbReference type="PANTHER" id="PTHR12341">
    <property type="entry name" value="5'-&gt;3' EXORIBONUCLEASE"/>
    <property type="match status" value="1"/>
</dbReference>
<gene>
    <name evidence="8" type="ORF">CQW23_28496</name>
</gene>
<evidence type="ECO:0000256" key="3">
    <source>
        <dbReference type="ARBA" id="ARBA00022722"/>
    </source>
</evidence>
<comment type="caution">
    <text evidence="8">The sequence shown here is derived from an EMBL/GenBank/DDBJ whole genome shotgun (WGS) entry which is preliminary data.</text>
</comment>
<dbReference type="Proteomes" id="UP000224567">
    <property type="component" value="Unassembled WGS sequence"/>
</dbReference>
<dbReference type="STRING" id="33114.A0A2G2VGT8"/>